<organism evidence="1 2">
    <name type="scientific">Pseudomonas atacamensis</name>
    <dbReference type="NCBI Taxonomy" id="2565368"/>
    <lineage>
        <taxon>Bacteria</taxon>
        <taxon>Pseudomonadati</taxon>
        <taxon>Pseudomonadota</taxon>
        <taxon>Gammaproteobacteria</taxon>
        <taxon>Pseudomonadales</taxon>
        <taxon>Pseudomonadaceae</taxon>
        <taxon>Pseudomonas</taxon>
    </lineage>
</organism>
<name>A0ABQ5PGY3_9PSED</name>
<reference evidence="1" key="2">
    <citation type="submission" date="2022-11" db="EMBL/GenBank/DDBJ databases">
        <title>Draft genome sequencing of Pseudomonas atacamensis RS3R1.</title>
        <authorList>
            <person name="Furuya T."/>
            <person name="Kaneko H."/>
        </authorList>
    </citation>
    <scope>NUCLEOTIDE SEQUENCE</scope>
    <source>
        <strain evidence="1">RS3R-1</strain>
    </source>
</reference>
<protein>
    <submittedName>
        <fullName evidence="1">Uncharacterized protein</fullName>
    </submittedName>
</protein>
<comment type="caution">
    <text evidence="1">The sequence shown here is derived from an EMBL/GenBank/DDBJ whole genome shotgun (WGS) entry which is preliminary data.</text>
</comment>
<reference evidence="1" key="1">
    <citation type="journal article" date="2021" name="Sci. Rep.">
        <title>An efficient direct screening system for microorganisms that activate plant immune responses based on plant-microbe interactions using cultured plant cells.</title>
        <authorList>
            <person name="Kurokawa M."/>
            <person name="Nakano M."/>
            <person name="Kitahata N."/>
            <person name="Kuchitsu K."/>
            <person name="Furuya T."/>
        </authorList>
    </citation>
    <scope>NUCLEOTIDE SEQUENCE</scope>
    <source>
        <strain evidence="1">RS3R-1</strain>
    </source>
</reference>
<accession>A0ABQ5PGY3</accession>
<sequence length="66" mass="7856">MHRDLSFRLAVLIKILMTWGNNRERENCLSRDEKTTLLIAALDWRFCQIAVLEAVIDRIQLLNDWN</sequence>
<dbReference type="EMBL" id="BSCQ01000030">
    <property type="protein sequence ID" value="GLH42755.1"/>
    <property type="molecule type" value="Genomic_DNA"/>
</dbReference>
<evidence type="ECO:0000313" key="2">
    <source>
        <dbReference type="Proteomes" id="UP001145022"/>
    </source>
</evidence>
<reference evidence="1" key="3">
    <citation type="journal article" date="2023" name="J. Biotechnol.">
        <title>Draft Genome Sequences of Endophytic Pseudomonas Strains, Isolated from the Interior of Brassicaceae Plants.</title>
        <authorList>
            <person name="Kaneko H."/>
            <person name="Furuya T."/>
        </authorList>
    </citation>
    <scope>NUCLEOTIDE SEQUENCE</scope>
    <source>
        <strain evidence="1">RS3R-1</strain>
    </source>
</reference>
<proteinExistence type="predicted"/>
<gene>
    <name evidence="1" type="ORF">RS3R1_18430</name>
</gene>
<keyword evidence="2" id="KW-1185">Reference proteome</keyword>
<evidence type="ECO:0000313" key="1">
    <source>
        <dbReference type="EMBL" id="GLH42755.1"/>
    </source>
</evidence>
<dbReference type="Proteomes" id="UP001145022">
    <property type="component" value="Unassembled WGS sequence"/>
</dbReference>